<proteinExistence type="predicted"/>
<reference evidence="2 3" key="1">
    <citation type="submission" date="2021-03" db="EMBL/GenBank/DDBJ databases">
        <title>Fibrella sp. HMF5036 genome sequencing and assembly.</title>
        <authorList>
            <person name="Kang H."/>
            <person name="Kim H."/>
            <person name="Bae S."/>
            <person name="Joh K."/>
        </authorList>
    </citation>
    <scope>NUCLEOTIDE SEQUENCE [LARGE SCALE GENOMIC DNA]</scope>
    <source>
        <strain evidence="2 3">HMF5036</strain>
    </source>
</reference>
<dbReference type="AlphaFoldDB" id="A0A939G3Z8"/>
<comment type="caution">
    <text evidence="2">The sequence shown here is derived from an EMBL/GenBank/DDBJ whole genome shotgun (WGS) entry which is preliminary data.</text>
</comment>
<evidence type="ECO:0000256" key="1">
    <source>
        <dbReference type="SAM" id="Phobius"/>
    </source>
</evidence>
<dbReference type="EMBL" id="JAFMYU010000001">
    <property type="protein sequence ID" value="MBO0929388.1"/>
    <property type="molecule type" value="Genomic_DNA"/>
</dbReference>
<protein>
    <submittedName>
        <fullName evidence="2">Uncharacterized protein</fullName>
    </submittedName>
</protein>
<evidence type="ECO:0000313" key="2">
    <source>
        <dbReference type="EMBL" id="MBO0929388.1"/>
    </source>
</evidence>
<keyword evidence="1" id="KW-0472">Membrane</keyword>
<dbReference type="Proteomes" id="UP000664795">
    <property type="component" value="Unassembled WGS sequence"/>
</dbReference>
<keyword evidence="3" id="KW-1185">Reference proteome</keyword>
<dbReference type="RefSeq" id="WP_207333361.1">
    <property type="nucleotide sequence ID" value="NZ_JAFMYU010000001.1"/>
</dbReference>
<name>A0A939G3Z8_9BACT</name>
<organism evidence="2 3">
    <name type="scientific">Fibrella aquatilis</name>
    <dbReference type="NCBI Taxonomy" id="2817059"/>
    <lineage>
        <taxon>Bacteria</taxon>
        <taxon>Pseudomonadati</taxon>
        <taxon>Bacteroidota</taxon>
        <taxon>Cytophagia</taxon>
        <taxon>Cytophagales</taxon>
        <taxon>Spirosomataceae</taxon>
        <taxon>Fibrella</taxon>
    </lineage>
</organism>
<sequence length="66" mass="7499">MNIWNIQEYEGDGASCPITPVNLPWYKQVALFFFRFGICPLCITSSVGYSLLRGMRKLTARKSATH</sequence>
<keyword evidence="1" id="KW-1133">Transmembrane helix</keyword>
<evidence type="ECO:0000313" key="3">
    <source>
        <dbReference type="Proteomes" id="UP000664795"/>
    </source>
</evidence>
<gene>
    <name evidence="2" type="ORF">J2I48_00185</name>
</gene>
<accession>A0A939G3Z8</accession>
<feature type="transmembrane region" description="Helical" evidence="1">
    <location>
        <begin position="29"/>
        <end position="52"/>
    </location>
</feature>
<keyword evidence="1" id="KW-0812">Transmembrane</keyword>